<keyword evidence="1" id="KW-1133">Transmembrane helix</keyword>
<evidence type="ECO:0008006" key="3">
    <source>
        <dbReference type="Google" id="ProtNLM"/>
    </source>
</evidence>
<feature type="transmembrane region" description="Helical" evidence="1">
    <location>
        <begin position="100"/>
        <end position="118"/>
    </location>
</feature>
<evidence type="ECO:0000256" key="1">
    <source>
        <dbReference type="SAM" id="Phobius"/>
    </source>
</evidence>
<evidence type="ECO:0000313" key="2">
    <source>
        <dbReference type="EMBL" id="SVC47128.1"/>
    </source>
</evidence>
<proteinExistence type="predicted"/>
<name>A0A382MF16_9ZZZZ</name>
<feature type="non-terminal residue" evidence="2">
    <location>
        <position position="133"/>
    </location>
</feature>
<gene>
    <name evidence="2" type="ORF">METZ01_LOCUS299982</name>
</gene>
<keyword evidence="1" id="KW-0472">Membrane</keyword>
<reference evidence="2" key="1">
    <citation type="submission" date="2018-05" db="EMBL/GenBank/DDBJ databases">
        <authorList>
            <person name="Lanie J.A."/>
            <person name="Ng W.-L."/>
            <person name="Kazmierczak K.M."/>
            <person name="Andrzejewski T.M."/>
            <person name="Davidsen T.M."/>
            <person name="Wayne K.J."/>
            <person name="Tettelin H."/>
            <person name="Glass J.I."/>
            <person name="Rusch D."/>
            <person name="Podicherti R."/>
            <person name="Tsui H.-C.T."/>
            <person name="Winkler M.E."/>
        </authorList>
    </citation>
    <scope>NUCLEOTIDE SEQUENCE</scope>
</reference>
<dbReference type="AlphaFoldDB" id="A0A382MF16"/>
<feature type="transmembrane region" description="Helical" evidence="1">
    <location>
        <begin position="76"/>
        <end position="94"/>
    </location>
</feature>
<keyword evidence="1" id="KW-0812">Transmembrane</keyword>
<dbReference type="PANTHER" id="PTHR35531:SF1">
    <property type="entry name" value="INNER MEMBRANE PROTEIN YBCI-RELATED"/>
    <property type="match status" value="1"/>
</dbReference>
<sequence>MLLKTHFSIGLLAFAILITKSISIPFLGTLAAPTIAATIFYLFGLMVPDIDSPHSRISRHSPFAHHITSIFTKHRGIVHSLTTGLIAMFIMAVFLTKLDWNLMLAGWFFIGYGVHLFTDALTPHGVRPLWPFS</sequence>
<organism evidence="2">
    <name type="scientific">marine metagenome</name>
    <dbReference type="NCBI Taxonomy" id="408172"/>
    <lineage>
        <taxon>unclassified sequences</taxon>
        <taxon>metagenomes</taxon>
        <taxon>ecological metagenomes</taxon>
    </lineage>
</organism>
<dbReference type="EMBL" id="UINC01093035">
    <property type="protein sequence ID" value="SVC47128.1"/>
    <property type="molecule type" value="Genomic_DNA"/>
</dbReference>
<feature type="transmembrane region" description="Helical" evidence="1">
    <location>
        <begin position="31"/>
        <end position="50"/>
    </location>
</feature>
<protein>
    <recommendedName>
        <fullName evidence="3">Metal-dependent hydrolase</fullName>
    </recommendedName>
</protein>
<dbReference type="InterPro" id="IPR007404">
    <property type="entry name" value="YdjM-like"/>
</dbReference>
<dbReference type="PANTHER" id="PTHR35531">
    <property type="entry name" value="INNER MEMBRANE PROTEIN YBCI-RELATED"/>
    <property type="match status" value="1"/>
</dbReference>
<accession>A0A382MF16</accession>
<dbReference type="Pfam" id="PF04307">
    <property type="entry name" value="YdjM"/>
    <property type="match status" value="1"/>
</dbReference>